<comment type="similarity">
    <text evidence="1">Belongs to the LysR transcriptional regulatory family.</text>
</comment>
<dbReference type="Pfam" id="PF03466">
    <property type="entry name" value="LysR_substrate"/>
    <property type="match status" value="1"/>
</dbReference>
<evidence type="ECO:0000256" key="4">
    <source>
        <dbReference type="ARBA" id="ARBA00023163"/>
    </source>
</evidence>
<evidence type="ECO:0000313" key="7">
    <source>
        <dbReference type="Proteomes" id="UP001198182"/>
    </source>
</evidence>
<dbReference type="SUPFAM" id="SSF46785">
    <property type="entry name" value="Winged helix' DNA-binding domain"/>
    <property type="match status" value="1"/>
</dbReference>
<dbReference type="Gene3D" id="3.40.190.290">
    <property type="match status" value="1"/>
</dbReference>
<name>A0AAE3E9U5_9FIRM</name>
<dbReference type="InterPro" id="IPR036388">
    <property type="entry name" value="WH-like_DNA-bd_sf"/>
</dbReference>
<feature type="domain" description="HTH lysR-type" evidence="5">
    <location>
        <begin position="1"/>
        <end position="58"/>
    </location>
</feature>
<dbReference type="AlphaFoldDB" id="A0AAE3E9U5"/>
<dbReference type="InterPro" id="IPR005119">
    <property type="entry name" value="LysR_subst-bd"/>
</dbReference>
<evidence type="ECO:0000259" key="5">
    <source>
        <dbReference type="PROSITE" id="PS50931"/>
    </source>
</evidence>
<evidence type="ECO:0000313" key="6">
    <source>
        <dbReference type="EMBL" id="MCC2231171.1"/>
    </source>
</evidence>
<protein>
    <submittedName>
        <fullName evidence="6">LysR family transcriptional regulator</fullName>
    </submittedName>
</protein>
<comment type="caution">
    <text evidence="6">The sequence shown here is derived from an EMBL/GenBank/DDBJ whole genome shotgun (WGS) entry which is preliminary data.</text>
</comment>
<dbReference type="InterPro" id="IPR000847">
    <property type="entry name" value="LysR_HTH_N"/>
</dbReference>
<keyword evidence="7" id="KW-1185">Reference proteome</keyword>
<dbReference type="Gene3D" id="1.10.10.10">
    <property type="entry name" value="Winged helix-like DNA-binding domain superfamily/Winged helix DNA-binding domain"/>
    <property type="match status" value="1"/>
</dbReference>
<proteinExistence type="inferred from homology"/>
<dbReference type="RefSeq" id="WP_308453692.1">
    <property type="nucleotide sequence ID" value="NZ_JAJEQR010000023.1"/>
</dbReference>
<dbReference type="PANTHER" id="PTHR30346:SF28">
    <property type="entry name" value="HTH-TYPE TRANSCRIPTIONAL REGULATOR CYNR"/>
    <property type="match status" value="1"/>
</dbReference>
<organism evidence="6 7">
    <name type="scientific">Hominifimenecus microfluidus</name>
    <dbReference type="NCBI Taxonomy" id="2885348"/>
    <lineage>
        <taxon>Bacteria</taxon>
        <taxon>Bacillati</taxon>
        <taxon>Bacillota</taxon>
        <taxon>Clostridia</taxon>
        <taxon>Lachnospirales</taxon>
        <taxon>Lachnospiraceae</taxon>
        <taxon>Hominifimenecus</taxon>
    </lineage>
</organism>
<dbReference type="PRINTS" id="PR00039">
    <property type="entry name" value="HTHLYSR"/>
</dbReference>
<dbReference type="Pfam" id="PF00126">
    <property type="entry name" value="HTH_1"/>
    <property type="match status" value="1"/>
</dbReference>
<dbReference type="CDD" id="cd05466">
    <property type="entry name" value="PBP2_LTTR_substrate"/>
    <property type="match status" value="1"/>
</dbReference>
<reference evidence="6" key="1">
    <citation type="submission" date="2021-10" db="EMBL/GenBank/DDBJ databases">
        <title>Anaerobic single-cell dispensing facilitates the cultivation of human gut bacteria.</title>
        <authorList>
            <person name="Afrizal A."/>
        </authorList>
    </citation>
    <scope>NUCLEOTIDE SEQUENCE</scope>
    <source>
        <strain evidence="6">CLA-AA-H215</strain>
    </source>
</reference>
<dbReference type="EMBL" id="JAJEQR010000023">
    <property type="protein sequence ID" value="MCC2231171.1"/>
    <property type="molecule type" value="Genomic_DNA"/>
</dbReference>
<dbReference type="GO" id="GO:0003700">
    <property type="term" value="F:DNA-binding transcription factor activity"/>
    <property type="evidence" value="ECO:0007669"/>
    <property type="project" value="InterPro"/>
</dbReference>
<keyword evidence="3" id="KW-0238">DNA-binding</keyword>
<gene>
    <name evidence="6" type="ORF">LKD81_09225</name>
</gene>
<keyword evidence="2" id="KW-0805">Transcription regulation</keyword>
<evidence type="ECO:0000256" key="2">
    <source>
        <dbReference type="ARBA" id="ARBA00023015"/>
    </source>
</evidence>
<dbReference type="InterPro" id="IPR036390">
    <property type="entry name" value="WH_DNA-bd_sf"/>
</dbReference>
<evidence type="ECO:0000256" key="3">
    <source>
        <dbReference type="ARBA" id="ARBA00023125"/>
    </source>
</evidence>
<dbReference type="PANTHER" id="PTHR30346">
    <property type="entry name" value="TRANSCRIPTIONAL DUAL REGULATOR HCAR-RELATED"/>
    <property type="match status" value="1"/>
</dbReference>
<dbReference type="PROSITE" id="PS50931">
    <property type="entry name" value="HTH_LYSR"/>
    <property type="match status" value="1"/>
</dbReference>
<dbReference type="GO" id="GO:0032993">
    <property type="term" value="C:protein-DNA complex"/>
    <property type="evidence" value="ECO:0007669"/>
    <property type="project" value="TreeGrafter"/>
</dbReference>
<dbReference type="SUPFAM" id="SSF53850">
    <property type="entry name" value="Periplasmic binding protein-like II"/>
    <property type="match status" value="1"/>
</dbReference>
<accession>A0AAE3E9U5</accession>
<dbReference type="FunFam" id="1.10.10.10:FF:000001">
    <property type="entry name" value="LysR family transcriptional regulator"/>
    <property type="match status" value="1"/>
</dbReference>
<dbReference type="Proteomes" id="UP001198182">
    <property type="component" value="Unassembled WGS sequence"/>
</dbReference>
<sequence length="299" mass="34688">MNLQQLTYFHKIAERKNYTKASQELSVSQSNLSHSMSKLEEELGVPLFVKNGRNIEVTVHGKKFDEHVALILRELELAQSEAQEAADPTKGIIRLAVSHTLHYHFLPNLMRRYKEIPEYRKIQFQILDMEATGIGLAKIEAGEVDLGFGAKIDRPGFQYFDVMSEELMAVVPVSHPLAQKENITLEELCREPLVTYNSQCGTRCDLENFFREYGVRPRQIIEAQNEKMIASMVAAGIGVSIMPWIQEVNVYHVVSVPLEHHRLKRSLYMFWRQEEFRLPVVERFRKFVVNTIKNEREQK</sequence>
<evidence type="ECO:0000256" key="1">
    <source>
        <dbReference type="ARBA" id="ARBA00009437"/>
    </source>
</evidence>
<dbReference type="GO" id="GO:0003677">
    <property type="term" value="F:DNA binding"/>
    <property type="evidence" value="ECO:0007669"/>
    <property type="project" value="UniProtKB-KW"/>
</dbReference>
<keyword evidence="4" id="KW-0804">Transcription</keyword>